<dbReference type="PROSITE" id="PS50231">
    <property type="entry name" value="RICIN_B_LECTIN"/>
    <property type="match status" value="1"/>
</dbReference>
<dbReference type="RefSeq" id="WP_106972750.1">
    <property type="nucleotide sequence ID" value="NZ_JBHSJE010000008.1"/>
</dbReference>
<accession>A0ABV9VDW6</accession>
<keyword evidence="3" id="KW-1185">Reference proteome</keyword>
<dbReference type="Gene3D" id="2.80.10.50">
    <property type="match status" value="1"/>
</dbReference>
<name>A0ABV9VDW6_STRAZ</name>
<dbReference type="InterPro" id="IPR035992">
    <property type="entry name" value="Ricin_B-like_lectins"/>
</dbReference>
<protein>
    <submittedName>
        <fullName evidence="2">Ricin-type beta-trefoil lectin domain protein</fullName>
    </submittedName>
</protein>
<dbReference type="GeneID" id="300273075"/>
<dbReference type="InterPro" id="IPR000772">
    <property type="entry name" value="Ricin_B_lectin"/>
</dbReference>
<evidence type="ECO:0000259" key="1">
    <source>
        <dbReference type="Pfam" id="PF00652"/>
    </source>
</evidence>
<dbReference type="EMBL" id="JBHSJE010000008">
    <property type="protein sequence ID" value="MFC4981813.1"/>
    <property type="molecule type" value="Genomic_DNA"/>
</dbReference>
<dbReference type="Pfam" id="PF00652">
    <property type="entry name" value="Ricin_B_lectin"/>
    <property type="match status" value="1"/>
</dbReference>
<organism evidence="2 3">
    <name type="scientific">Streptomyces atroolivaceus</name>
    <dbReference type="NCBI Taxonomy" id="66869"/>
    <lineage>
        <taxon>Bacteria</taxon>
        <taxon>Bacillati</taxon>
        <taxon>Actinomycetota</taxon>
        <taxon>Actinomycetes</taxon>
        <taxon>Kitasatosporales</taxon>
        <taxon>Streptomycetaceae</taxon>
        <taxon>Streptomyces</taxon>
    </lineage>
</organism>
<comment type="caution">
    <text evidence="2">The sequence shown here is derived from an EMBL/GenBank/DDBJ whole genome shotgun (WGS) entry which is preliminary data.</text>
</comment>
<dbReference type="SUPFAM" id="SSF50370">
    <property type="entry name" value="Ricin B-like lectins"/>
    <property type="match status" value="1"/>
</dbReference>
<evidence type="ECO:0000313" key="2">
    <source>
        <dbReference type="EMBL" id="MFC4981813.1"/>
    </source>
</evidence>
<gene>
    <name evidence="2" type="ORF">ACFPL4_26245</name>
</gene>
<evidence type="ECO:0000313" key="3">
    <source>
        <dbReference type="Proteomes" id="UP001595908"/>
    </source>
</evidence>
<dbReference type="Proteomes" id="UP001595908">
    <property type="component" value="Unassembled WGS sequence"/>
</dbReference>
<feature type="domain" description="Ricin B lectin" evidence="1">
    <location>
        <begin position="1"/>
        <end position="57"/>
    </location>
</feature>
<reference evidence="3" key="1">
    <citation type="journal article" date="2019" name="Int. J. Syst. Evol. Microbiol.">
        <title>The Global Catalogue of Microorganisms (GCM) 10K type strain sequencing project: providing services to taxonomists for standard genome sequencing and annotation.</title>
        <authorList>
            <consortium name="The Broad Institute Genomics Platform"/>
            <consortium name="The Broad Institute Genome Sequencing Center for Infectious Disease"/>
            <person name="Wu L."/>
            <person name="Ma J."/>
        </authorList>
    </citation>
    <scope>NUCLEOTIDE SEQUENCE [LARGE SCALE GENOMIC DNA]</scope>
    <source>
        <strain evidence="3">ICMP 257</strain>
    </source>
</reference>
<sequence length="61" mass="6625">MLWSCHGGPNQKWTYDASTKALVNPQSGGCLDIPESSDRDGAQLQIFDCNSTGAQQWLLPS</sequence>
<proteinExistence type="predicted"/>